<protein>
    <submittedName>
        <fullName evidence="1">Uncharacterized protein</fullName>
    </submittedName>
</protein>
<dbReference type="EMBL" id="SMOL01000768">
    <property type="protein sequence ID" value="KAB2597503.1"/>
    <property type="molecule type" value="Genomic_DNA"/>
</dbReference>
<comment type="caution">
    <text evidence="1">The sequence shown here is derived from an EMBL/GenBank/DDBJ whole genome shotgun (WGS) entry which is preliminary data.</text>
</comment>
<evidence type="ECO:0000313" key="2">
    <source>
        <dbReference type="Proteomes" id="UP000327157"/>
    </source>
</evidence>
<reference evidence="1 2" key="3">
    <citation type="submission" date="2019-11" db="EMBL/GenBank/DDBJ databases">
        <title>A de novo genome assembly of a pear dwarfing rootstock.</title>
        <authorList>
            <person name="Wang F."/>
            <person name="Wang J."/>
            <person name="Li S."/>
            <person name="Zhang Y."/>
            <person name="Fang M."/>
            <person name="Ma L."/>
            <person name="Zhao Y."/>
            <person name="Jiang S."/>
        </authorList>
    </citation>
    <scope>NUCLEOTIDE SEQUENCE [LARGE SCALE GENOMIC DNA]</scope>
    <source>
        <strain evidence="1">S2</strain>
        <tissue evidence="1">Leaf</tissue>
    </source>
</reference>
<keyword evidence="2" id="KW-1185">Reference proteome</keyword>
<evidence type="ECO:0000313" key="1">
    <source>
        <dbReference type="EMBL" id="KAB2597503.1"/>
    </source>
</evidence>
<organism evidence="1 2">
    <name type="scientific">Pyrus ussuriensis x Pyrus communis</name>
    <dbReference type="NCBI Taxonomy" id="2448454"/>
    <lineage>
        <taxon>Eukaryota</taxon>
        <taxon>Viridiplantae</taxon>
        <taxon>Streptophyta</taxon>
        <taxon>Embryophyta</taxon>
        <taxon>Tracheophyta</taxon>
        <taxon>Spermatophyta</taxon>
        <taxon>Magnoliopsida</taxon>
        <taxon>eudicotyledons</taxon>
        <taxon>Gunneridae</taxon>
        <taxon>Pentapetalae</taxon>
        <taxon>rosids</taxon>
        <taxon>fabids</taxon>
        <taxon>Rosales</taxon>
        <taxon>Rosaceae</taxon>
        <taxon>Amygdaloideae</taxon>
        <taxon>Maleae</taxon>
        <taxon>Pyrus</taxon>
    </lineage>
</organism>
<name>A0A5N5F423_9ROSA</name>
<sequence length="162" mass="18145">MQVEVDFESFGWLFEPMLFSNNFTGGLFTSLSKSSSLTNKTATCFRLCTPWKLHRYKFQRTPSAASGVPCSKQQQQQPQQQLQLTQSLRALRPNFTAVPSIAEAPLLSNLLIAQRRTSSCRATSAPLPWLLPLNKIDKNKVCQHTPKDLIRLLASAAAFECD</sequence>
<reference evidence="1 2" key="1">
    <citation type="submission" date="2019-09" db="EMBL/GenBank/DDBJ databases">
        <authorList>
            <person name="Ou C."/>
        </authorList>
    </citation>
    <scope>NUCLEOTIDE SEQUENCE [LARGE SCALE GENOMIC DNA]</scope>
    <source>
        <strain evidence="1">S2</strain>
        <tissue evidence="1">Leaf</tissue>
    </source>
</reference>
<dbReference type="AlphaFoldDB" id="A0A5N5F423"/>
<accession>A0A5N5F423</accession>
<gene>
    <name evidence="1" type="ORF">D8674_000423</name>
</gene>
<proteinExistence type="predicted"/>
<reference evidence="2" key="2">
    <citation type="submission" date="2019-10" db="EMBL/GenBank/DDBJ databases">
        <title>A de novo genome assembly of a pear dwarfing rootstock.</title>
        <authorList>
            <person name="Wang F."/>
            <person name="Wang J."/>
            <person name="Li S."/>
            <person name="Zhang Y."/>
            <person name="Fang M."/>
            <person name="Ma L."/>
            <person name="Zhao Y."/>
            <person name="Jiang S."/>
        </authorList>
    </citation>
    <scope>NUCLEOTIDE SEQUENCE [LARGE SCALE GENOMIC DNA]</scope>
</reference>
<dbReference type="Proteomes" id="UP000327157">
    <property type="component" value="Chromosome 1"/>
</dbReference>